<evidence type="ECO:0000256" key="5">
    <source>
        <dbReference type="ARBA" id="ARBA00023002"/>
    </source>
</evidence>
<evidence type="ECO:0000256" key="1">
    <source>
        <dbReference type="ARBA" id="ARBA00001970"/>
    </source>
</evidence>
<evidence type="ECO:0000256" key="6">
    <source>
        <dbReference type="ARBA" id="ARBA00023004"/>
    </source>
</evidence>
<dbReference type="SUPFAM" id="SSF54909">
    <property type="entry name" value="Dimeric alpha+beta barrel"/>
    <property type="match status" value="1"/>
</dbReference>
<evidence type="ECO:0000313" key="10">
    <source>
        <dbReference type="Proteomes" id="UP000019141"/>
    </source>
</evidence>
<keyword evidence="4" id="KW-0479">Metal-binding</keyword>
<comment type="cofactor">
    <cofactor evidence="1">
        <name>heme b</name>
        <dbReference type="ChEBI" id="CHEBI:60344"/>
    </cofactor>
</comment>
<dbReference type="InterPro" id="IPR011008">
    <property type="entry name" value="Dimeric_a/b-barrel"/>
</dbReference>
<evidence type="ECO:0000256" key="2">
    <source>
        <dbReference type="ARBA" id="ARBA00022559"/>
    </source>
</evidence>
<sequence length="974" mass="110465">MVDELREVLEKVRAEVMGEMDGKEATHHLIRFNDTPTHFARLVLIDFDPGYPPQLFFGSNHDGTNDAYLDALIQAGPGLDDIWGKCQGYPEQGTQNPAAFKKFIRDHTLRNSAYYVCYPTITKESAKNALDVFDHIGDYLDQKRDQLAGLPTADIVARINQFVKDEPIEVMEGSLPKPSILFRFISRFQVMSPSLRKLLVILPPLVIIALCIILYITVPALKPLILVLAALAVIGIGVLGFLYRALRRQEELDTAEYHRTHTGNYIPSDIVLKEDARARGIAQSQMSLVNPIRPAWIHRLALKGYLVVLNYLSTNVATQGSLGDVRTVHFARWLPIDNGERLIFNSQFDESWQQYIGAFVDLLPGYLTAIWSNVLRYPPTKNLVQEGATYIEGFMQFIREFQIPSNVFFSAYSEVAAQNIVNAVQVREGLGKTMNTEEQEAWLRRFAGTISVVPQSPSSGPELGPTEAKVKDNLHDIQGWILSGYGRFPHATYLFLSISNAAQVRDWVRLVAEEATTAEEARAYRSNPANLSGLKPFNLAFTAGGLRKLGLPHDAMITFPMSFQQGIAHEYDEHADPKPSEKEPSQRSRQLGDTGTSAPEHWDVGGPEHLFDVLVILRERSEEDMGRYAQQQKERCAQYGLELVFEQEGHRVFKEIDIEVPNRAEPEKKAIFIEHFGFHDGISEPCLRDSGFEREGQPLVAAGDFLLGYKNQYDHLMPTPSVRHELDPEECLPRTSWPTTRKDFGRNGTYMAFRLLPQHVHRFWDYYQSQTNDEQEMIKLASRSVGRWPSGAPLTLTPDRDDTKYTAKQYINTFMYVQGDDMHGFKCPFASHIRRTNPRDSLSTHNSLTISDRHHIIRRGMTYGNAAQLPPWDGQMPEDDGEDRGLVFFALNTSLRRQFEFVQMAWSNSPRFNGLYDSKDPIIGPNDGKGDLSLEAQPYRDRYRDVPRFVDVKGGAYLFMPSISGLRFLARLPE</sequence>
<feature type="compositionally biased region" description="Polar residues" evidence="7">
    <location>
        <begin position="587"/>
        <end position="597"/>
    </location>
</feature>
<dbReference type="HOGENOM" id="CLU_004376_0_0_7"/>
<evidence type="ECO:0000313" key="9">
    <source>
        <dbReference type="EMBL" id="ETX00286.1"/>
    </source>
</evidence>
<dbReference type="GO" id="GO:0020037">
    <property type="term" value="F:heme binding"/>
    <property type="evidence" value="ECO:0007669"/>
    <property type="project" value="InterPro"/>
</dbReference>
<feature type="transmembrane region" description="Helical" evidence="8">
    <location>
        <begin position="224"/>
        <end position="243"/>
    </location>
</feature>
<dbReference type="InterPro" id="IPR006314">
    <property type="entry name" value="Dyp_peroxidase"/>
</dbReference>
<feature type="region of interest" description="Disordered" evidence="7">
    <location>
        <begin position="573"/>
        <end position="603"/>
    </location>
</feature>
<dbReference type="GO" id="GO:0004601">
    <property type="term" value="F:peroxidase activity"/>
    <property type="evidence" value="ECO:0007669"/>
    <property type="project" value="UniProtKB-KW"/>
</dbReference>
<evidence type="ECO:0000256" key="3">
    <source>
        <dbReference type="ARBA" id="ARBA00022617"/>
    </source>
</evidence>
<name>W4LRF6_ENTF1</name>
<keyword evidence="8" id="KW-1133">Transmembrane helix</keyword>
<keyword evidence="10" id="KW-1185">Reference proteome</keyword>
<keyword evidence="3" id="KW-0349">Heme</keyword>
<evidence type="ECO:0000256" key="7">
    <source>
        <dbReference type="SAM" id="MobiDB-lite"/>
    </source>
</evidence>
<reference evidence="9 10" key="1">
    <citation type="journal article" date="2014" name="Nature">
        <title>An environmental bacterial taxon with a large and distinct metabolic repertoire.</title>
        <authorList>
            <person name="Wilson M.C."/>
            <person name="Mori T."/>
            <person name="Ruckert C."/>
            <person name="Uria A.R."/>
            <person name="Helf M.J."/>
            <person name="Takada K."/>
            <person name="Gernert C."/>
            <person name="Steffens U.A."/>
            <person name="Heycke N."/>
            <person name="Schmitt S."/>
            <person name="Rinke C."/>
            <person name="Helfrich E.J."/>
            <person name="Brachmann A.O."/>
            <person name="Gurgui C."/>
            <person name="Wakimoto T."/>
            <person name="Kracht M."/>
            <person name="Crusemann M."/>
            <person name="Hentschel U."/>
            <person name="Abe I."/>
            <person name="Matsunaga S."/>
            <person name="Kalinowski J."/>
            <person name="Takeyama H."/>
            <person name="Piel J."/>
        </authorList>
    </citation>
    <scope>NUCLEOTIDE SEQUENCE [LARGE SCALE GENOMIC DNA]</scope>
    <source>
        <strain evidence="10">TSY1</strain>
    </source>
</reference>
<dbReference type="PATRIC" id="fig|1429438.4.peg.2377"/>
<gene>
    <name evidence="9" type="ORF">ETSY1_11795</name>
</gene>
<keyword evidence="8" id="KW-0812">Transmembrane</keyword>
<feature type="compositionally biased region" description="Basic and acidic residues" evidence="7">
    <location>
        <begin position="573"/>
        <end position="586"/>
    </location>
</feature>
<evidence type="ECO:0008006" key="11">
    <source>
        <dbReference type="Google" id="ProtNLM"/>
    </source>
</evidence>
<evidence type="ECO:0000256" key="4">
    <source>
        <dbReference type="ARBA" id="ARBA00022723"/>
    </source>
</evidence>
<keyword evidence="2" id="KW-0575">Peroxidase</keyword>
<accession>W4LRF6</accession>
<dbReference type="GO" id="GO:0046872">
    <property type="term" value="F:metal ion binding"/>
    <property type="evidence" value="ECO:0007669"/>
    <property type="project" value="UniProtKB-KW"/>
</dbReference>
<keyword evidence="5" id="KW-0560">Oxidoreductase</keyword>
<keyword evidence="6" id="KW-0408">Iron</keyword>
<dbReference type="PROSITE" id="PS51404">
    <property type="entry name" value="DYP_PEROXIDASE"/>
    <property type="match status" value="1"/>
</dbReference>
<dbReference type="GO" id="GO:0005829">
    <property type="term" value="C:cytosol"/>
    <property type="evidence" value="ECO:0007669"/>
    <property type="project" value="TreeGrafter"/>
</dbReference>
<evidence type="ECO:0000256" key="8">
    <source>
        <dbReference type="SAM" id="Phobius"/>
    </source>
</evidence>
<dbReference type="EMBL" id="AZHW01000356">
    <property type="protein sequence ID" value="ETX00286.1"/>
    <property type="molecule type" value="Genomic_DNA"/>
</dbReference>
<dbReference type="PANTHER" id="PTHR30521">
    <property type="entry name" value="DEFERROCHELATASE/PEROXIDASE"/>
    <property type="match status" value="1"/>
</dbReference>
<dbReference type="Proteomes" id="UP000019141">
    <property type="component" value="Unassembled WGS sequence"/>
</dbReference>
<dbReference type="AlphaFoldDB" id="W4LRF6"/>
<feature type="transmembrane region" description="Helical" evidence="8">
    <location>
        <begin position="198"/>
        <end position="218"/>
    </location>
</feature>
<proteinExistence type="predicted"/>
<keyword evidence="8" id="KW-0472">Membrane</keyword>
<organism evidence="9 10">
    <name type="scientific">Entotheonella factor</name>
    <dbReference type="NCBI Taxonomy" id="1429438"/>
    <lineage>
        <taxon>Bacteria</taxon>
        <taxon>Pseudomonadati</taxon>
        <taxon>Nitrospinota/Tectimicrobiota group</taxon>
        <taxon>Candidatus Tectimicrobiota</taxon>
        <taxon>Candidatus Entotheonellia</taxon>
        <taxon>Candidatus Entotheonellales</taxon>
        <taxon>Candidatus Entotheonellaceae</taxon>
        <taxon>Candidatus Entotheonella</taxon>
    </lineage>
</organism>
<dbReference type="PANTHER" id="PTHR30521:SF4">
    <property type="entry name" value="DEFERROCHELATASE"/>
    <property type="match status" value="1"/>
</dbReference>
<comment type="caution">
    <text evidence="9">The sequence shown here is derived from an EMBL/GenBank/DDBJ whole genome shotgun (WGS) entry which is preliminary data.</text>
</comment>
<protein>
    <recommendedName>
        <fullName evidence="11">Peroxidase</fullName>
    </recommendedName>
</protein>